<organism evidence="8 9">
    <name type="scientific">Plasmodium reichenowi</name>
    <dbReference type="NCBI Taxonomy" id="5854"/>
    <lineage>
        <taxon>Eukaryota</taxon>
        <taxon>Sar</taxon>
        <taxon>Alveolata</taxon>
        <taxon>Apicomplexa</taxon>
        <taxon>Aconoidasida</taxon>
        <taxon>Haemosporida</taxon>
        <taxon>Plasmodiidae</taxon>
        <taxon>Plasmodium</taxon>
        <taxon>Plasmodium (Laverania)</taxon>
    </lineage>
</organism>
<feature type="domain" description="Duffy-binding-like" evidence="3">
    <location>
        <begin position="2075"/>
        <end position="2214"/>
    </location>
</feature>
<feature type="compositionally biased region" description="Polar residues" evidence="2">
    <location>
        <begin position="1420"/>
        <end position="1436"/>
    </location>
</feature>
<feature type="region of interest" description="Disordered" evidence="2">
    <location>
        <begin position="1182"/>
        <end position="1203"/>
    </location>
</feature>
<dbReference type="Pfam" id="PF18562">
    <property type="entry name" value="CIDR1_gamma"/>
    <property type="match status" value="1"/>
</dbReference>
<feature type="domain" description="Cysteine-rich interdomain region 1 gamma" evidence="5">
    <location>
        <begin position="2008"/>
        <end position="2057"/>
    </location>
</feature>
<feature type="domain" description="Duffy-antigen binding" evidence="4">
    <location>
        <begin position="1364"/>
        <end position="1469"/>
    </location>
</feature>
<feature type="domain" description="Duffy-binding-like" evidence="3">
    <location>
        <begin position="580"/>
        <end position="726"/>
    </location>
</feature>
<dbReference type="EMBL" id="OFAE01000016">
    <property type="protein sequence ID" value="SOV84078.1"/>
    <property type="molecule type" value="Genomic_DNA"/>
</dbReference>
<feature type="domain" description="Duffy-antigen binding" evidence="4">
    <location>
        <begin position="105"/>
        <end position="303"/>
    </location>
</feature>
<feature type="compositionally biased region" description="Basic and acidic residues" evidence="2">
    <location>
        <begin position="1237"/>
        <end position="1246"/>
    </location>
</feature>
<keyword evidence="1" id="KW-0175">Coiled coil</keyword>
<dbReference type="Gene3D" id="1.20.58.1930">
    <property type="match status" value="1"/>
</dbReference>
<gene>
    <name evidence="8" type="ORF">PRG01_0028700</name>
</gene>
<dbReference type="Gene3D" id="1.20.1310.20">
    <property type="entry name" value="Duffy-antigen binding domain"/>
    <property type="match status" value="4"/>
</dbReference>
<dbReference type="InterPro" id="IPR049158">
    <property type="entry name" value="PfEMP1_CIDRalpha1_dom"/>
</dbReference>
<feature type="region of interest" description="Disordered" evidence="2">
    <location>
        <begin position="721"/>
        <end position="784"/>
    </location>
</feature>
<proteinExistence type="predicted"/>
<feature type="compositionally biased region" description="Low complexity" evidence="2">
    <location>
        <begin position="1190"/>
        <end position="1203"/>
    </location>
</feature>
<protein>
    <submittedName>
        <fullName evidence="8">Erythrocyte membrane protein 1, PfEMP1, putative</fullName>
    </submittedName>
</protein>
<dbReference type="Pfam" id="PF22672">
    <property type="entry name" value="DBL_C"/>
    <property type="match status" value="2"/>
</dbReference>
<feature type="compositionally biased region" description="Pro residues" evidence="2">
    <location>
        <begin position="1271"/>
        <end position="1281"/>
    </location>
</feature>
<feature type="region of interest" description="Disordered" evidence="2">
    <location>
        <begin position="2397"/>
        <end position="2417"/>
    </location>
</feature>
<feature type="domain" description="Duffy-binding-like" evidence="7">
    <location>
        <begin position="307"/>
        <end position="471"/>
    </location>
</feature>
<feature type="compositionally biased region" description="Polar residues" evidence="2">
    <location>
        <begin position="1694"/>
        <end position="1709"/>
    </location>
</feature>
<name>A0A2P9DSU1_PLARE</name>
<feature type="coiled-coil region" evidence="1">
    <location>
        <begin position="192"/>
        <end position="234"/>
    </location>
</feature>
<dbReference type="InterPro" id="IPR004258">
    <property type="entry name" value="DBL"/>
</dbReference>
<feature type="region of interest" description="Disordered" evidence="2">
    <location>
        <begin position="1497"/>
        <end position="1601"/>
    </location>
</feature>
<dbReference type="Pfam" id="PF21807">
    <property type="entry name" value="PfEMP1_CIDRalpha1_dom"/>
    <property type="match status" value="1"/>
</dbReference>
<dbReference type="InterPro" id="IPR054595">
    <property type="entry name" value="DBL_C"/>
</dbReference>
<feature type="compositionally biased region" description="Basic and acidic residues" evidence="2">
    <location>
        <begin position="2397"/>
        <end position="2406"/>
    </location>
</feature>
<feature type="compositionally biased region" description="Low complexity" evidence="2">
    <location>
        <begin position="1683"/>
        <end position="1693"/>
    </location>
</feature>
<feature type="compositionally biased region" description="Polar residues" evidence="2">
    <location>
        <begin position="1326"/>
        <end position="1336"/>
    </location>
</feature>
<feature type="domain" description="PfEMP1 CIDRalpha1" evidence="6">
    <location>
        <begin position="512"/>
        <end position="568"/>
    </location>
</feature>
<evidence type="ECO:0000313" key="8">
    <source>
        <dbReference type="EMBL" id="SOV84078.1"/>
    </source>
</evidence>
<feature type="domain" description="Duffy-antigen binding" evidence="4">
    <location>
        <begin position="1591"/>
        <end position="1738"/>
    </location>
</feature>
<evidence type="ECO:0000259" key="6">
    <source>
        <dbReference type="Pfam" id="PF21807"/>
    </source>
</evidence>
<dbReference type="VEuPathDB" id="PlasmoDB:PRCDC_0710400"/>
<feature type="compositionally biased region" description="Basic and acidic residues" evidence="2">
    <location>
        <begin position="2268"/>
        <end position="2298"/>
    </location>
</feature>
<dbReference type="GO" id="GO:0046789">
    <property type="term" value="F:host cell surface receptor binding"/>
    <property type="evidence" value="ECO:0007669"/>
    <property type="project" value="InterPro"/>
</dbReference>
<feature type="domain" description="Duffy-binding-like" evidence="7">
    <location>
        <begin position="1822"/>
        <end position="1963"/>
    </location>
</feature>
<evidence type="ECO:0000259" key="4">
    <source>
        <dbReference type="Pfam" id="PF05424"/>
    </source>
</evidence>
<dbReference type="GO" id="GO:0016020">
    <property type="term" value="C:membrane"/>
    <property type="evidence" value="ECO:0007669"/>
    <property type="project" value="InterPro"/>
</dbReference>
<dbReference type="Gene3D" id="1.20.58.830">
    <property type="match status" value="4"/>
</dbReference>
<feature type="region of interest" description="Disordered" evidence="2">
    <location>
        <begin position="797"/>
        <end position="816"/>
    </location>
</feature>
<dbReference type="SUPFAM" id="SSF140924">
    <property type="entry name" value="Duffy binding domain-like"/>
    <property type="match status" value="5"/>
</dbReference>
<feature type="compositionally biased region" description="Low complexity" evidence="2">
    <location>
        <begin position="1497"/>
        <end position="1509"/>
    </location>
</feature>
<feature type="region of interest" description="Disordered" evidence="2">
    <location>
        <begin position="1320"/>
        <end position="1368"/>
    </location>
</feature>
<dbReference type="FunFam" id="1.20.58.1930:FF:000001">
    <property type="entry name" value="Erythrocyte membrane protein 1, PfEMP1"/>
    <property type="match status" value="1"/>
</dbReference>
<feature type="region of interest" description="Disordered" evidence="2">
    <location>
        <begin position="1385"/>
        <end position="1440"/>
    </location>
</feature>
<feature type="compositionally biased region" description="Acidic residues" evidence="2">
    <location>
        <begin position="749"/>
        <end position="763"/>
    </location>
</feature>
<reference evidence="8 9" key="1">
    <citation type="submission" date="2016-09" db="EMBL/GenBank/DDBJ databases">
        <authorList>
            <consortium name="Pathogen Informatics"/>
        </authorList>
    </citation>
    <scope>NUCLEOTIDE SEQUENCE [LARGE SCALE GENOMIC DNA]</scope>
</reference>
<evidence type="ECO:0000256" key="1">
    <source>
        <dbReference type="SAM" id="Coils"/>
    </source>
</evidence>
<dbReference type="Proteomes" id="UP000240500">
    <property type="component" value="Unassembled WGS sequence"/>
</dbReference>
<feature type="compositionally biased region" description="Basic and acidic residues" evidence="2">
    <location>
        <begin position="1338"/>
        <end position="1354"/>
    </location>
</feature>
<feature type="domain" description="Duffy-antigen binding" evidence="4">
    <location>
        <begin position="889"/>
        <end position="1070"/>
    </location>
</feature>
<feature type="compositionally biased region" description="Acidic residues" evidence="2">
    <location>
        <begin position="2238"/>
        <end position="2248"/>
    </location>
</feature>
<feature type="compositionally biased region" description="Polar residues" evidence="2">
    <location>
        <begin position="1536"/>
        <end position="1552"/>
    </location>
</feature>
<dbReference type="Pfam" id="PF03011">
    <property type="entry name" value="PFEMP"/>
    <property type="match status" value="2"/>
</dbReference>
<evidence type="ECO:0000259" key="5">
    <source>
        <dbReference type="Pfam" id="PF18562"/>
    </source>
</evidence>
<evidence type="ECO:0000259" key="3">
    <source>
        <dbReference type="Pfam" id="PF03011"/>
    </source>
</evidence>
<dbReference type="VEuPathDB" id="PlasmoDB:PRG01_0028700"/>
<evidence type="ECO:0000259" key="7">
    <source>
        <dbReference type="Pfam" id="PF22672"/>
    </source>
</evidence>
<feature type="compositionally biased region" description="Low complexity" evidence="2">
    <location>
        <begin position="2335"/>
        <end position="2344"/>
    </location>
</feature>
<dbReference type="Pfam" id="PF05424">
    <property type="entry name" value="Duffy_binding"/>
    <property type="match status" value="4"/>
</dbReference>
<dbReference type="InterPro" id="IPR008602">
    <property type="entry name" value="Duffy-antigen-binding"/>
</dbReference>
<accession>A0A2P9DSU1</accession>
<feature type="region of interest" description="Disordered" evidence="2">
    <location>
        <begin position="2208"/>
        <end position="2370"/>
    </location>
</feature>
<sequence>MVPQSSGTKSAKERLDEIGEKTYKKLKDGAVDYKPYLKGDLREVHFTKGEKTHVTDACHLDHKFETNVSWGESDPCAYRSPVRFSDEGRSQCSTNRISGNDNDSGACASYRKIQLCDYNLEKITDTYTTTTHNLLVDVLLAAKYEGQMIAKKLQEYDKDNYESRICIELARSFADIGDIIRGKDLYRGNKRQNANQREKEKLQQNLKEIFKKIYDNLMKELEEDSTKKAEAQKRYKADENYFQLREDWWEANRAKVWQAITCNAGGGKYFRNTCFGGGLAENSCRCATDQVPTYFDYVPQFLRWFEEWAEDFCRKKKKKLQKLEKVCRGNDQNGDPRYCSRNGYDCEETIYRIRKLVIGKGCINCLYACNPYVEWIDNKKNEFEKQKNKSESEIYKSKNRSQSSSSSVNDIYYEKFYEEFKTEYATMNAFLESLNKEKQCKNIEEKHKESKVDFTNINDKNNDNKTFSHSQYCQVCPDCGVEYKGSKWESKPEDEECSSELNYNPSGNVERTNINVLYSGETNEEIKEKLTEFCNKYGKDHSQDEQWQCYYKNSEENMCKMTNSVANDNEHAKIMDFYDFVKFWVGHMLKDSIYWRTEKLKGCLQNGKKIRCKNGCNTKCDCFQKWIKKKEQEWAEVKGQYGKQNDFKGADPYMTLEEVLKLEFLKDNSEDHDENAKETVHIQKMFERKATEGRALGGTKNKTTIDFLIEEELQEAEECLGTHTKEKCPEDTTGGLGRTIIRPRSKEGEPDEDDDDENADEEPTPQLHDNPCATPSGGESGHQKYPAVAQTVAHTMKVAAHKKMKDNSGDSGGKSVLEADASKGEYYGNGKVSGGELGKGKICNIDESKHSNRNINNAQHVCNNKAQDRLKIGKGWKNMDTQDTTYAEVVLPQRRQHMCTSNLEFLQTDDVPFSGPDAKLINDSFLGDVLLAAKYEVQNIKKLYKGKNENIILTEPKHQTTVCKAMKSSFADLGDIIRGRDMWDKNSGEEKTQKNLVKIFKKIKDNLPNDTIKDKYKGDTDGKHTQLRADWWEANRDEVWDAMKCSLKSDDNIPCDNHTPLDDYIPQRLRWMSEWAEWFCKAQSQEYDKLLQKCGICMSGTCTKDSGKDCTDCTTACGEYWGKIKKWQPQWKKMEQKYEELYKEATGSGGKGSGGNTNDKDKDVVKFLKQLLPRNNIVALNRAKRAADSNPTGAPTTTPNTPYATAAGYVYQELLNPGCETQILFCNTKGKPDKYAFRHQPNDQDKACNCNKPKTASELGRSENTQDEPPARPPPPPPEAPQEPTQDNVEVCPIVEQLFQNPSKFSDACTLKYGPKAPSSWKCIPTNKTGTNTNSDVGGDRSSRPTREAPRDPSGKTSSDSGSICVPPRRRKLYVGKIKEWATNYTTGNTQEGETSQDGNGSQVGVTEKPDGSEGKGGTTEASSPVTVSQPLSSPSDPRDGLLQAFVESAAIETFFLWDRYKKIKQKELDEKRRREGLNPELLLPLVSSTPVAVPGQLQQQLQGRPQLPVNGEESGGSNWTGGRGLSHLGGDRTGETSSETGLQPTQLTAQSLGLPPPAGLINGRSRSLLQDGSEHGYNPYSDDSDSSDDNSPHNQLQNGDIPLPFLRQMFYTIADYRDILVGNVPHGIDKVTVSGTEKEKQDGEKSVKDESSKLTMKEISERIKKAIENSGNNPSPPRDTDGSSSGSSPSPSAKQTPQNSVTTPSSWWNNHAPQIWKAMICALTYEDKSETSPMTTQGDGNTPKITQDDDLKQAFFGEKPTNPDNKSTPSTNNGTFHKEYKYETVKLEQNSDIQPMTNDTITTPTLKNFVKIPPYFRYLHEWGNDFCKKRKEKLKQIDKDCKVDKGDEKCDGDGFQCKKESPKTDGIIRTSDCPSCANSCSSYRRWIEKKRTEYQKQQNAYQEQKKGAESNNVNINDNDFVRKLSSDYNSIESFLPKLGSCKKDNAESNIPFNDESKTFGQANNCAPCPVFGVTCDRGDCNSGRTKGECKNKTITPGDIENNKVPNGNVVMLVSDNLKTNFDDLLDCQNARIFKGIRKDEWKCGKVCGVDVCGLKKKNNKNGIDEKQIILINALVRRWVENFLEDYNRIKDKISHCIKNSKEDKCTSDCPNKCNCVEKWIEKKREEWKNIKELYQKQYENNHELDYPVTTFLEEFKVRPEFQKAIKPCKSLEQFKNSCGLNGTENSPNGKDYDLVLCLIEKLKKKTESCPTPDSDETKQTCEKPSQSGVHLPHVGDVDDYEEENEEENDKKVKAPGFCDIDEETTKEDDGGCEEPKKEVQKEESEDGEKKEDKDKADVAPPPETASTEDGSVGPTTENGGGEQTPVLKPEEEAPNPQEEQTPASDEKKRSQPTQPRRNRRQIVEKSPLPEILTASAFPWTVGKYKNIEKYLLKRSKQTDNKEKQNMKNIVAKKIKK</sequence>
<dbReference type="InterPro" id="IPR042202">
    <property type="entry name" value="Duffy-ag-bd_sf"/>
</dbReference>
<evidence type="ECO:0000256" key="2">
    <source>
        <dbReference type="SAM" id="MobiDB-lite"/>
    </source>
</evidence>
<feature type="compositionally biased region" description="Polar residues" evidence="2">
    <location>
        <begin position="1385"/>
        <end position="1405"/>
    </location>
</feature>
<dbReference type="InterPro" id="IPR041480">
    <property type="entry name" value="CIDR1_gamma"/>
</dbReference>
<feature type="compositionally biased region" description="Polar residues" evidence="2">
    <location>
        <begin position="2305"/>
        <end position="2318"/>
    </location>
</feature>
<feature type="compositionally biased region" description="Basic and acidic residues" evidence="2">
    <location>
        <begin position="1637"/>
        <end position="1668"/>
    </location>
</feature>
<evidence type="ECO:0000313" key="9">
    <source>
        <dbReference type="Proteomes" id="UP000240500"/>
    </source>
</evidence>
<feature type="region of interest" description="Disordered" evidence="2">
    <location>
        <begin position="1237"/>
        <end position="1286"/>
    </location>
</feature>
<feature type="region of interest" description="Disordered" evidence="2">
    <location>
        <begin position="1633"/>
        <end position="1709"/>
    </location>
</feature>